<evidence type="ECO:0000256" key="1">
    <source>
        <dbReference type="ARBA" id="ARBA00022786"/>
    </source>
</evidence>
<dbReference type="InterPro" id="IPR009060">
    <property type="entry name" value="UBA-like_sf"/>
</dbReference>
<dbReference type="GO" id="GO:0043130">
    <property type="term" value="F:ubiquitin binding"/>
    <property type="evidence" value="ECO:0007669"/>
    <property type="project" value="InterPro"/>
</dbReference>
<evidence type="ECO:0000313" key="7">
    <source>
        <dbReference type="Proteomes" id="UP000002037"/>
    </source>
</evidence>
<evidence type="ECO:0000256" key="3">
    <source>
        <dbReference type="SAM" id="MobiDB-lite"/>
    </source>
</evidence>
<dbReference type="SMART" id="SM00546">
    <property type="entry name" value="CUE"/>
    <property type="match status" value="1"/>
</dbReference>
<dbReference type="InterPro" id="IPR036063">
    <property type="entry name" value="Smr_dom_sf"/>
</dbReference>
<dbReference type="PROSITE" id="PS50828">
    <property type="entry name" value="SMR"/>
    <property type="match status" value="1"/>
</dbReference>
<protein>
    <recommendedName>
        <fullName evidence="8">Smr domain-containing protein</fullName>
    </recommendedName>
</protein>
<sequence>MSLYFDNIIANAETLPLPKPITVSQSANLSKNQKKKRRKKEKLLFCYPLDKLTDYSSTRSPHNQRIFKENEIPQILKLRDTDPEIYRCYYYHRDLNLLGNYKLNDSLIIENRLMASHILKALQSLDTMKLFTMGKKKFKTDESLVCYLSGMLNQNCSETLKMLETRTPAELLQYVPIDIDAPSEEEAQRLARTMDLEETRRLALLSITKAVRYDDCWKSMFWAISCTTPLTGNISRNTRVKYLKNEEEPKVEIEEDEDAKFNRIMAELHEDMAKLNIKTSENRQYTNKTKQNKSTNTKSFSLSSNEPLDSSSKTTSFEFFQPQQFTMYKLKHPLFMPISEEFLSDSSDDELIFGENYNSESDSNCSESEVEQEPSDSYSYSQNQFELLTNSSIENSSNNNSAQDDLVASSSSSNGQDIGIVDDIGMTEQEYSEFVYDELDEDPNFIDLVETLADLFPTYAKTDLKFRLKFADSVEELIEELFIETESRDLLEEEEKLAANQQRQVEPVYDDKVYQLREMFPNIDNATIDRKLRENNNSLEDTTMALLSLPTTEFSSVSSQNKFTVSEWNKVSGLVIKITKFLGINEDTFVLDNSDIAHFVRKSGCNYYDALVGILMNCRPSVLQTVRKQQVGGRVQRGGKKGGRSSVKTITKLVKSNYRYNPISNEAKELWELVPSNEQLKSINKTLLINALEFFQGNVYKVIELVSELSSNQTPQHTINTATQRLEHPVIKFVPKVENDPYALIKKKFSSYADTRSSRARAKARSGVPDISEQNRFYQYIESGHVDLHRFRLTEAMKLTKLVLQHWWEEEEKNRELDGKIDRFGDKASIGPVRIITGRGIHSANGVSILKRYVKEYLVNNRYVFNEEIGSFEVIGKKRR</sequence>
<dbReference type="HOGENOM" id="CLU_327047_0_0_1"/>
<dbReference type="KEGG" id="ctp:CTRG_05445"/>
<dbReference type="Proteomes" id="UP000002037">
    <property type="component" value="Unassembled WGS sequence"/>
</dbReference>
<dbReference type="PANTHER" id="PTHR46535">
    <property type="entry name" value="NEDD4-BINDING PROTEIN 2"/>
    <property type="match status" value="1"/>
</dbReference>
<dbReference type="SUPFAM" id="SSF160443">
    <property type="entry name" value="SMR domain-like"/>
    <property type="match status" value="1"/>
</dbReference>
<dbReference type="VEuPathDB" id="FungiDB:CTRG_05445"/>
<accession>C5MH91</accession>
<dbReference type="Pfam" id="PF02845">
    <property type="entry name" value="CUE"/>
    <property type="match status" value="1"/>
</dbReference>
<dbReference type="PROSITE" id="PS51140">
    <property type="entry name" value="CUE"/>
    <property type="match status" value="1"/>
</dbReference>
<dbReference type="CDD" id="cd14279">
    <property type="entry name" value="CUE"/>
    <property type="match status" value="1"/>
</dbReference>
<feature type="compositionally biased region" description="Low complexity" evidence="3">
    <location>
        <begin position="353"/>
        <end position="367"/>
    </location>
</feature>
<feature type="compositionally biased region" description="Low complexity" evidence="3">
    <location>
        <begin position="286"/>
        <end position="312"/>
    </location>
</feature>
<feature type="domain" description="Smr" evidence="4">
    <location>
        <begin position="786"/>
        <end position="880"/>
    </location>
</feature>
<dbReference type="GO" id="GO:0005634">
    <property type="term" value="C:nucleus"/>
    <property type="evidence" value="ECO:0007669"/>
    <property type="project" value="TreeGrafter"/>
</dbReference>
<evidence type="ECO:0000259" key="5">
    <source>
        <dbReference type="PROSITE" id="PS51140"/>
    </source>
</evidence>
<dbReference type="RefSeq" id="XP_002551147.1">
    <property type="nucleotide sequence ID" value="XM_002551101.1"/>
</dbReference>
<dbReference type="eggNOG" id="KOG2401">
    <property type="taxonomic scope" value="Eukaryota"/>
</dbReference>
<evidence type="ECO:0008006" key="8">
    <source>
        <dbReference type="Google" id="ProtNLM"/>
    </source>
</evidence>
<dbReference type="InterPro" id="IPR002625">
    <property type="entry name" value="Smr_dom"/>
</dbReference>
<dbReference type="InterPro" id="IPR003892">
    <property type="entry name" value="CUE"/>
</dbReference>
<dbReference type="AlphaFoldDB" id="C5MH91"/>
<feature type="region of interest" description="Disordered" evidence="3">
    <location>
        <begin position="393"/>
        <end position="414"/>
    </location>
</feature>
<dbReference type="GeneID" id="8300502"/>
<evidence type="ECO:0000313" key="6">
    <source>
        <dbReference type="EMBL" id="EER30993.1"/>
    </source>
</evidence>
<name>C5MH91_CANTT</name>
<dbReference type="EMBL" id="GG692402">
    <property type="protein sequence ID" value="EER30993.1"/>
    <property type="molecule type" value="Genomic_DNA"/>
</dbReference>
<dbReference type="GO" id="GO:0004519">
    <property type="term" value="F:endonuclease activity"/>
    <property type="evidence" value="ECO:0007669"/>
    <property type="project" value="TreeGrafter"/>
</dbReference>
<dbReference type="OrthoDB" id="4080456at2759"/>
<keyword evidence="1" id="KW-0833">Ubl conjugation pathway</keyword>
<feature type="domain" description="CUE" evidence="5">
    <location>
        <begin position="508"/>
        <end position="551"/>
    </location>
</feature>
<dbReference type="SMART" id="SM00463">
    <property type="entry name" value="SMR"/>
    <property type="match status" value="1"/>
</dbReference>
<dbReference type="InterPro" id="IPR052772">
    <property type="entry name" value="Endo/PolyKinase_Domain-Protein"/>
</dbReference>
<keyword evidence="2" id="KW-0175">Coiled coil</keyword>
<dbReference type="SUPFAM" id="SSF46934">
    <property type="entry name" value="UBA-like"/>
    <property type="match status" value="1"/>
</dbReference>
<feature type="coiled-coil region" evidence="2">
    <location>
        <begin position="474"/>
        <end position="503"/>
    </location>
</feature>
<dbReference type="Gene3D" id="1.10.8.10">
    <property type="entry name" value="DNA helicase RuvA subunit, C-terminal domain"/>
    <property type="match status" value="1"/>
</dbReference>
<evidence type="ECO:0000259" key="4">
    <source>
        <dbReference type="PROSITE" id="PS50828"/>
    </source>
</evidence>
<evidence type="ECO:0000256" key="2">
    <source>
        <dbReference type="SAM" id="Coils"/>
    </source>
</evidence>
<dbReference type="STRING" id="294747.C5MH91"/>
<feature type="region of interest" description="Disordered" evidence="3">
    <location>
        <begin position="353"/>
        <end position="381"/>
    </location>
</feature>
<dbReference type="PANTHER" id="PTHR46535:SF1">
    <property type="entry name" value="NEDD4-BINDING PROTEIN 2"/>
    <property type="match status" value="1"/>
</dbReference>
<dbReference type="Gene3D" id="3.30.1370.110">
    <property type="match status" value="1"/>
</dbReference>
<proteinExistence type="predicted"/>
<gene>
    <name evidence="6" type="ORF">CTRG_05445</name>
</gene>
<organism evidence="6 7">
    <name type="scientific">Candida tropicalis (strain ATCC MYA-3404 / T1)</name>
    <name type="common">Yeast</name>
    <dbReference type="NCBI Taxonomy" id="294747"/>
    <lineage>
        <taxon>Eukaryota</taxon>
        <taxon>Fungi</taxon>
        <taxon>Dikarya</taxon>
        <taxon>Ascomycota</taxon>
        <taxon>Saccharomycotina</taxon>
        <taxon>Pichiomycetes</taxon>
        <taxon>Debaryomycetaceae</taxon>
        <taxon>Candida/Lodderomyces clade</taxon>
        <taxon>Candida</taxon>
    </lineage>
</organism>
<feature type="region of interest" description="Disordered" evidence="3">
    <location>
        <begin position="275"/>
        <end position="314"/>
    </location>
</feature>
<reference evidence="6 7" key="1">
    <citation type="journal article" date="2009" name="Nature">
        <title>Evolution of pathogenicity and sexual reproduction in eight Candida genomes.</title>
        <authorList>
            <person name="Butler G."/>
            <person name="Rasmussen M.D."/>
            <person name="Lin M.F."/>
            <person name="Santos M.A."/>
            <person name="Sakthikumar S."/>
            <person name="Munro C.A."/>
            <person name="Rheinbay E."/>
            <person name="Grabherr M."/>
            <person name="Forche A."/>
            <person name="Reedy J.L."/>
            <person name="Agrafioti I."/>
            <person name="Arnaud M.B."/>
            <person name="Bates S."/>
            <person name="Brown A.J."/>
            <person name="Brunke S."/>
            <person name="Costanzo M.C."/>
            <person name="Fitzpatrick D.A."/>
            <person name="de Groot P.W."/>
            <person name="Harris D."/>
            <person name="Hoyer L.L."/>
            <person name="Hube B."/>
            <person name="Klis F.M."/>
            <person name="Kodira C."/>
            <person name="Lennard N."/>
            <person name="Logue M.E."/>
            <person name="Martin R."/>
            <person name="Neiman A.M."/>
            <person name="Nikolaou E."/>
            <person name="Quail M.A."/>
            <person name="Quinn J."/>
            <person name="Santos M.C."/>
            <person name="Schmitzberger F.F."/>
            <person name="Sherlock G."/>
            <person name="Shah P."/>
            <person name="Silverstein K.A."/>
            <person name="Skrzypek M.S."/>
            <person name="Soll D."/>
            <person name="Staggs R."/>
            <person name="Stansfield I."/>
            <person name="Stumpf M.P."/>
            <person name="Sudbery P.E."/>
            <person name="Srikantha T."/>
            <person name="Zeng Q."/>
            <person name="Berman J."/>
            <person name="Berriman M."/>
            <person name="Heitman J."/>
            <person name="Gow N.A."/>
            <person name="Lorenz M.C."/>
            <person name="Birren B.W."/>
            <person name="Kellis M."/>
            <person name="Cuomo C.A."/>
        </authorList>
    </citation>
    <scope>NUCLEOTIDE SEQUENCE [LARGE SCALE GENOMIC DNA]</scope>
    <source>
        <strain evidence="7">ATCC MYA-3404 / T1</strain>
    </source>
</reference>
<keyword evidence="7" id="KW-1185">Reference proteome</keyword>